<reference evidence="5 6" key="1">
    <citation type="journal article" date="2020" name="G3 (Bethesda)">
        <title>Improved Reference Genome for Cyclotella cryptica CCMP332, a Model for Cell Wall Morphogenesis, Salinity Adaptation, and Lipid Production in Diatoms (Bacillariophyta).</title>
        <authorList>
            <person name="Roberts W.R."/>
            <person name="Downey K.M."/>
            <person name="Ruck E.C."/>
            <person name="Traller J.C."/>
            <person name="Alverson A.J."/>
        </authorList>
    </citation>
    <scope>NUCLEOTIDE SEQUENCE [LARGE SCALE GENOMIC DNA]</scope>
    <source>
        <strain evidence="5 6">CCMP332</strain>
    </source>
</reference>
<gene>
    <name evidence="5" type="ORF">HJC23_003661</name>
</gene>
<comment type="caution">
    <text evidence="5">The sequence shown here is derived from an EMBL/GenBank/DDBJ whole genome shotgun (WGS) entry which is preliminary data.</text>
</comment>
<evidence type="ECO:0000256" key="2">
    <source>
        <dbReference type="ARBA" id="ARBA00022980"/>
    </source>
</evidence>
<dbReference type="GO" id="GO:0005737">
    <property type="term" value="C:cytoplasm"/>
    <property type="evidence" value="ECO:0007669"/>
    <property type="project" value="UniProtKB-ARBA"/>
</dbReference>
<accession>A0ABD3QJ13</accession>
<evidence type="ECO:0000313" key="5">
    <source>
        <dbReference type="EMBL" id="KAL3800365.1"/>
    </source>
</evidence>
<dbReference type="GO" id="GO:1990904">
    <property type="term" value="C:ribonucleoprotein complex"/>
    <property type="evidence" value="ECO:0007669"/>
    <property type="project" value="UniProtKB-KW"/>
</dbReference>
<name>A0ABD3QJ13_9STRA</name>
<evidence type="ECO:0000256" key="3">
    <source>
        <dbReference type="ARBA" id="ARBA00023274"/>
    </source>
</evidence>
<dbReference type="EMBL" id="JABMIG020000033">
    <property type="protein sequence ID" value="KAL3800365.1"/>
    <property type="molecule type" value="Genomic_DNA"/>
</dbReference>
<proteinExistence type="inferred from homology"/>
<evidence type="ECO:0000256" key="4">
    <source>
        <dbReference type="RuleBase" id="RU003919"/>
    </source>
</evidence>
<dbReference type="InterPro" id="IPR000589">
    <property type="entry name" value="Ribosomal_uS15"/>
</dbReference>
<evidence type="ECO:0000256" key="1">
    <source>
        <dbReference type="ARBA" id="ARBA00008434"/>
    </source>
</evidence>
<dbReference type="InterPro" id="IPR009068">
    <property type="entry name" value="uS15_NS1_RNA-bd_sf"/>
</dbReference>
<evidence type="ECO:0008006" key="7">
    <source>
        <dbReference type="Google" id="ProtNLM"/>
    </source>
</evidence>
<keyword evidence="6" id="KW-1185">Reference proteome</keyword>
<dbReference type="Proteomes" id="UP001516023">
    <property type="component" value="Unassembled WGS sequence"/>
</dbReference>
<evidence type="ECO:0000313" key="6">
    <source>
        <dbReference type="Proteomes" id="UP001516023"/>
    </source>
</evidence>
<dbReference type="HAMAP" id="MF_01343_B">
    <property type="entry name" value="Ribosomal_uS15_B"/>
    <property type="match status" value="1"/>
</dbReference>
<dbReference type="PANTHER" id="PTHR23321:SF26">
    <property type="entry name" value="SMALL RIBOSOMAL SUBUNIT PROTEIN US15M"/>
    <property type="match status" value="1"/>
</dbReference>
<dbReference type="InterPro" id="IPR005290">
    <property type="entry name" value="Ribosomal_uS15_bac-type"/>
</dbReference>
<comment type="similarity">
    <text evidence="1 4">Belongs to the universal ribosomal protein uS15 family.</text>
</comment>
<sequence length="269" mass="30443">MSALSLLRLTLTKSPMYASPSSLRGLCTLRWTSLPASSIATTLKATAVSTHHALPAALDSPFSLSSTSPLPTAIQVRTKITKAKRHKRAKIQERERRVARGLPPKPLPPKYIPKDTPVINAMTREERNAESAQFDLEASREMKVKIDQQAEKEETLRFSFHGLAMSDRVRRLLNLKNGSQKEVVASQKRRGMELFQLREGDTGSSAVQVVALTTRIQQMQTHLAKHKKDYSGKRGLDAMYVRRRKVLDYMERKDFESYRKVVKSLGLMR</sequence>
<keyword evidence="3 4" id="KW-0687">Ribonucleoprotein</keyword>
<protein>
    <recommendedName>
        <fullName evidence="7">Ribosomal protein S15</fullName>
    </recommendedName>
</protein>
<dbReference type="AlphaFoldDB" id="A0ABD3QJ13"/>
<organism evidence="5 6">
    <name type="scientific">Cyclotella cryptica</name>
    <dbReference type="NCBI Taxonomy" id="29204"/>
    <lineage>
        <taxon>Eukaryota</taxon>
        <taxon>Sar</taxon>
        <taxon>Stramenopiles</taxon>
        <taxon>Ochrophyta</taxon>
        <taxon>Bacillariophyta</taxon>
        <taxon>Coscinodiscophyceae</taxon>
        <taxon>Thalassiosirophycidae</taxon>
        <taxon>Stephanodiscales</taxon>
        <taxon>Stephanodiscaceae</taxon>
        <taxon>Cyclotella</taxon>
    </lineage>
</organism>
<dbReference type="GO" id="GO:0005840">
    <property type="term" value="C:ribosome"/>
    <property type="evidence" value="ECO:0007669"/>
    <property type="project" value="UniProtKB-KW"/>
</dbReference>
<keyword evidence="2 4" id="KW-0689">Ribosomal protein</keyword>
<dbReference type="Pfam" id="PF00312">
    <property type="entry name" value="Ribosomal_S15"/>
    <property type="match status" value="1"/>
</dbReference>
<dbReference type="PROSITE" id="PS00362">
    <property type="entry name" value="RIBOSOMAL_S15"/>
    <property type="match status" value="1"/>
</dbReference>
<dbReference type="Gene3D" id="1.10.287.10">
    <property type="entry name" value="S15/NS1, RNA-binding"/>
    <property type="match status" value="1"/>
</dbReference>
<dbReference type="NCBIfam" id="TIGR00952">
    <property type="entry name" value="S15_bact"/>
    <property type="match status" value="1"/>
</dbReference>
<dbReference type="SMART" id="SM01387">
    <property type="entry name" value="Ribosomal_S15"/>
    <property type="match status" value="1"/>
</dbReference>
<dbReference type="PANTHER" id="PTHR23321">
    <property type="entry name" value="RIBOSOMAL PROTEIN S15, BACTERIAL AND ORGANELLAR"/>
    <property type="match status" value="1"/>
</dbReference>
<dbReference type="SUPFAM" id="SSF47060">
    <property type="entry name" value="S15/NS1 RNA-binding domain"/>
    <property type="match status" value="1"/>
</dbReference>
<dbReference type="CDD" id="cd00353">
    <property type="entry name" value="Ribosomal_S15p_S13e"/>
    <property type="match status" value="1"/>
</dbReference>